<protein>
    <recommendedName>
        <fullName evidence="3">Gluconate 2-dehydrogenase subunit 3 family protein</fullName>
    </recommendedName>
</protein>
<dbReference type="EMBL" id="BAABAV010000001">
    <property type="protein sequence ID" value="GAA4269579.1"/>
    <property type="molecule type" value="Genomic_DNA"/>
</dbReference>
<gene>
    <name evidence="1" type="ORF">GCM10022257_16800</name>
</gene>
<reference evidence="2" key="1">
    <citation type="journal article" date="2019" name="Int. J. Syst. Evol. Microbiol.">
        <title>The Global Catalogue of Microorganisms (GCM) 10K type strain sequencing project: providing services to taxonomists for standard genome sequencing and annotation.</title>
        <authorList>
            <consortium name="The Broad Institute Genomics Platform"/>
            <consortium name="The Broad Institute Genome Sequencing Center for Infectious Disease"/>
            <person name="Wu L."/>
            <person name="Ma J."/>
        </authorList>
    </citation>
    <scope>NUCLEOTIDE SEQUENCE [LARGE SCALE GENOMIC DNA]</scope>
    <source>
        <strain evidence="2">JCM 17452</strain>
    </source>
</reference>
<dbReference type="Pfam" id="PF13618">
    <property type="entry name" value="Gluconate_2-dh3"/>
    <property type="match status" value="1"/>
</dbReference>
<evidence type="ECO:0000313" key="2">
    <source>
        <dbReference type="Proteomes" id="UP001500027"/>
    </source>
</evidence>
<dbReference type="RefSeq" id="WP_139000522.1">
    <property type="nucleotide sequence ID" value="NZ_BAABAV010000001.1"/>
</dbReference>
<proteinExistence type="predicted"/>
<comment type="caution">
    <text evidence="1">The sequence shown here is derived from an EMBL/GenBank/DDBJ whole genome shotgun (WGS) entry which is preliminary data.</text>
</comment>
<evidence type="ECO:0000313" key="1">
    <source>
        <dbReference type="EMBL" id="GAA4269579.1"/>
    </source>
</evidence>
<accession>A0ABP8EC03</accession>
<dbReference type="Proteomes" id="UP001500027">
    <property type="component" value="Unassembled WGS sequence"/>
</dbReference>
<keyword evidence="2" id="KW-1185">Reference proteome</keyword>
<name>A0ABP8EC03_9FLAO</name>
<organism evidence="1 2">
    <name type="scientific">Hyunsoonleella aestuarii</name>
    <dbReference type="NCBI Taxonomy" id="912802"/>
    <lineage>
        <taxon>Bacteria</taxon>
        <taxon>Pseudomonadati</taxon>
        <taxon>Bacteroidota</taxon>
        <taxon>Flavobacteriia</taxon>
        <taxon>Flavobacteriales</taxon>
        <taxon>Flavobacteriaceae</taxon>
    </lineage>
</organism>
<evidence type="ECO:0008006" key="3">
    <source>
        <dbReference type="Google" id="ProtNLM"/>
    </source>
</evidence>
<sequence>MTQKKVWSRRQFSKAIISAQVLLASGALTFPIACKIDKKTQQNALLLESELETLKYAMDEIIPKSIKMPSASEVGGIDYILNILDELPDLLPVFQSTVSNLENISLAKSNKAFSEIEKDNRVAVLKYLEKDSPDLFGVLRNFTYESYYTSPKVYELIGYEPHPTGTMGPKMEPFDEKLLDRVKTMSPMYIKI</sequence>
<dbReference type="InterPro" id="IPR027056">
    <property type="entry name" value="Gluconate_2DH_su3"/>
</dbReference>